<keyword evidence="1" id="KW-0812">Transmembrane</keyword>
<feature type="transmembrane region" description="Helical" evidence="1">
    <location>
        <begin position="206"/>
        <end position="225"/>
    </location>
</feature>
<gene>
    <name evidence="2" type="ORF">MPUS1402_LOCUS2752</name>
</gene>
<dbReference type="EMBL" id="HBDY01003658">
    <property type="protein sequence ID" value="CAD8231397.1"/>
    <property type="molecule type" value="Transcribed_RNA"/>
</dbReference>
<dbReference type="AlphaFoldDB" id="A0A7R9TDC0"/>
<reference evidence="2" key="1">
    <citation type="submission" date="2021-01" db="EMBL/GenBank/DDBJ databases">
        <authorList>
            <person name="Corre E."/>
            <person name="Pelletier E."/>
            <person name="Niang G."/>
            <person name="Scheremetjew M."/>
            <person name="Finn R."/>
            <person name="Kale V."/>
            <person name="Holt S."/>
            <person name="Cochrane G."/>
            <person name="Meng A."/>
            <person name="Brown T."/>
            <person name="Cohen L."/>
        </authorList>
    </citation>
    <scope>NUCLEOTIDE SEQUENCE</scope>
    <source>
        <strain evidence="2">RCC1614</strain>
    </source>
</reference>
<evidence type="ECO:0000313" key="2">
    <source>
        <dbReference type="EMBL" id="CAD8231397.1"/>
    </source>
</evidence>
<proteinExistence type="predicted"/>
<evidence type="ECO:0000256" key="1">
    <source>
        <dbReference type="SAM" id="Phobius"/>
    </source>
</evidence>
<accession>A0A7R9TDC0</accession>
<dbReference type="InterPro" id="IPR001623">
    <property type="entry name" value="DnaJ_domain"/>
</dbReference>
<dbReference type="CDD" id="cd06257">
    <property type="entry name" value="DnaJ"/>
    <property type="match status" value="1"/>
</dbReference>
<name>A0A7R9TDC0_MICPS</name>
<dbReference type="InterPro" id="IPR036869">
    <property type="entry name" value="J_dom_sf"/>
</dbReference>
<dbReference type="PANTHER" id="PTHR33372:SF5">
    <property type="entry name" value="PROTEIN CHLOROPLAST J-LIKE DOMAIN 1, CHLOROPLASTIC"/>
    <property type="match status" value="1"/>
</dbReference>
<evidence type="ECO:0008006" key="3">
    <source>
        <dbReference type="Google" id="ProtNLM"/>
    </source>
</evidence>
<dbReference type="SUPFAM" id="SSF46565">
    <property type="entry name" value="Chaperone J-domain"/>
    <property type="match status" value="1"/>
</dbReference>
<keyword evidence="1" id="KW-0472">Membrane</keyword>
<dbReference type="PANTHER" id="PTHR33372">
    <property type="match status" value="1"/>
</dbReference>
<organism evidence="2">
    <name type="scientific">Micromonas pusilla</name>
    <name type="common">Picoplanktonic green alga</name>
    <name type="synonym">Chromulina pusilla</name>
    <dbReference type="NCBI Taxonomy" id="38833"/>
    <lineage>
        <taxon>Eukaryota</taxon>
        <taxon>Viridiplantae</taxon>
        <taxon>Chlorophyta</taxon>
        <taxon>Mamiellophyceae</taxon>
        <taxon>Mamiellales</taxon>
        <taxon>Mamiellaceae</taxon>
        <taxon>Micromonas</taxon>
    </lineage>
</organism>
<dbReference type="InterPro" id="IPR021788">
    <property type="entry name" value="CPP1-like"/>
</dbReference>
<protein>
    <recommendedName>
        <fullName evidence="3">J domain-containing protein</fullName>
    </recommendedName>
</protein>
<dbReference type="GO" id="GO:0031969">
    <property type="term" value="C:chloroplast membrane"/>
    <property type="evidence" value="ECO:0007669"/>
    <property type="project" value="TreeGrafter"/>
</dbReference>
<sequence>MGGGAGDAAPDPYKALGVKPGADADEIKKALDRKKLLYKSEPEKLAKMEEAYESIVQASLAARLKGDLSGVDKKILNADAVSLFGPWAPIKCESVMKDKQVNVAIAAAATIITYMTPATVRNLQPIIYATIFMMFRMFAKLADVDPGPSANIDREAAQQHNNKRFFRSFSIVLATFAATLFATYYLPNIIFEMFSISVPVWYLLNQEVIVTAFCSVALAVLTCFYR</sequence>
<keyword evidence="1" id="KW-1133">Transmembrane helix</keyword>
<feature type="transmembrane region" description="Helical" evidence="1">
    <location>
        <begin position="165"/>
        <end position="186"/>
    </location>
</feature>